<dbReference type="RefSeq" id="WP_190420530.1">
    <property type="nucleotide sequence ID" value="NZ_JAMPKK010000003.1"/>
</dbReference>
<organism evidence="1 2">
    <name type="scientific">Funiculus sociatus GB2-A5</name>
    <dbReference type="NCBI Taxonomy" id="2933946"/>
    <lineage>
        <taxon>Bacteria</taxon>
        <taxon>Bacillati</taxon>
        <taxon>Cyanobacteriota</taxon>
        <taxon>Cyanophyceae</taxon>
        <taxon>Coleofasciculales</taxon>
        <taxon>Coleofasciculaceae</taxon>
        <taxon>Funiculus</taxon>
    </lineage>
</organism>
<comment type="caution">
    <text evidence="1">The sequence shown here is derived from an EMBL/GenBank/DDBJ whole genome shotgun (WGS) entry which is preliminary data.</text>
</comment>
<evidence type="ECO:0008006" key="3">
    <source>
        <dbReference type="Google" id="ProtNLM"/>
    </source>
</evidence>
<accession>A0ABV0JL13</accession>
<reference evidence="1 2" key="1">
    <citation type="submission" date="2022-04" db="EMBL/GenBank/DDBJ databases">
        <title>Positive selection, recombination, and allopatry shape intraspecific diversity of widespread and dominant cyanobacteria.</title>
        <authorList>
            <person name="Wei J."/>
            <person name="Shu W."/>
            <person name="Hu C."/>
        </authorList>
    </citation>
    <scope>NUCLEOTIDE SEQUENCE [LARGE SCALE GENOMIC DNA]</scope>
    <source>
        <strain evidence="1 2">GB2-A5</strain>
    </source>
</reference>
<name>A0ABV0JL13_9CYAN</name>
<evidence type="ECO:0000313" key="2">
    <source>
        <dbReference type="Proteomes" id="UP001442494"/>
    </source>
</evidence>
<evidence type="ECO:0000313" key="1">
    <source>
        <dbReference type="EMBL" id="MEP0863362.1"/>
    </source>
</evidence>
<keyword evidence="2" id="KW-1185">Reference proteome</keyword>
<dbReference type="EMBL" id="JAMPKK010000003">
    <property type="protein sequence ID" value="MEP0863362.1"/>
    <property type="molecule type" value="Genomic_DNA"/>
</dbReference>
<sequence>MRLEDHTGKFSEAELQELVNFICNDLLSTEIDTEWLDVIRIRKDDRSGYRGYWKFKLRFDTQNQIDGIVAVVVLNYYYVRTLDALKEVLAHEYGHHWTLSHLLVNQRIIDVWKERIPIEYYQLRGLNNQAHAHDYSKGWHCCDKEIIAEDYRVLFAPKPYNENHRMVVNFDSPLVQPNQEIKKYIESLQTP</sequence>
<gene>
    <name evidence="1" type="ORF">NDI37_02635</name>
</gene>
<dbReference type="Proteomes" id="UP001442494">
    <property type="component" value="Unassembled WGS sequence"/>
</dbReference>
<protein>
    <recommendedName>
        <fullName evidence="3">SprT-like domain-containing protein</fullName>
    </recommendedName>
</protein>
<proteinExistence type="predicted"/>